<reference evidence="7 8" key="1">
    <citation type="submission" date="2021-05" db="EMBL/GenBank/DDBJ databases">
        <authorList>
            <person name="Zahm M."/>
            <person name="Klopp C."/>
            <person name="Cabau C."/>
            <person name="Kuhl H."/>
            <person name="Suciu R."/>
            <person name="Ciorpac M."/>
            <person name="Holostenco D."/>
            <person name="Gessner J."/>
            <person name="Wuertz S."/>
            <person name="Hohne C."/>
            <person name="Stock M."/>
            <person name="Gislard M."/>
            <person name="Lluch J."/>
            <person name="Milhes M."/>
            <person name="Lampietro C."/>
            <person name="Lopez Roques C."/>
            <person name="Donnadieu C."/>
            <person name="Du K."/>
            <person name="Schartl M."/>
            <person name="Guiguen Y."/>
        </authorList>
    </citation>
    <scope>NUCLEOTIDE SEQUENCE [LARGE SCALE GENOMIC DNA]</scope>
    <source>
        <strain evidence="7">Hh-F2</strain>
        <tissue evidence="7">Blood</tissue>
    </source>
</reference>
<accession>A0ABR0YZ07</accession>
<gene>
    <name evidence="7" type="ORF">HHUSO_G21444</name>
</gene>
<keyword evidence="4" id="KW-0964">Secreted</keyword>
<dbReference type="Gene3D" id="1.50.10.20">
    <property type="match status" value="1"/>
</dbReference>
<keyword evidence="3" id="KW-0813">Transport</keyword>
<evidence type="ECO:0000313" key="8">
    <source>
        <dbReference type="Proteomes" id="UP001369086"/>
    </source>
</evidence>
<keyword evidence="3" id="KW-0406">Ion transport</keyword>
<evidence type="ECO:0000313" key="7">
    <source>
        <dbReference type="EMBL" id="KAK6477825.1"/>
    </source>
</evidence>
<keyword evidence="8" id="KW-1185">Reference proteome</keyword>
<comment type="subcellular location">
    <subcellularLocation>
        <location evidence="1">Secreted</location>
    </subcellularLocation>
</comment>
<keyword evidence="5" id="KW-0732">Signal</keyword>
<evidence type="ECO:0000256" key="3">
    <source>
        <dbReference type="ARBA" id="ARBA00022426"/>
    </source>
</evidence>
<dbReference type="Proteomes" id="UP001369086">
    <property type="component" value="Unassembled WGS sequence"/>
</dbReference>
<protein>
    <submittedName>
        <fullName evidence="7">Transcobalamin-1-like</fullName>
    </submittedName>
</protein>
<dbReference type="EMBL" id="JAHFZB010000020">
    <property type="protein sequence ID" value="KAK6477825.1"/>
    <property type="molecule type" value="Genomic_DNA"/>
</dbReference>
<dbReference type="InterPro" id="IPR002157">
    <property type="entry name" value="Cbl-bd_prot"/>
</dbReference>
<sequence>MVQSENSSAASGSTPNPSILLALRLASHHDSDTERGMLARLQVDAVKRVQEGLPFSSGTVALYCLAMQASCADPSLTPAPGLKGGKKAMDLRKLLEKTEGRD</sequence>
<dbReference type="PANTHER" id="PTHR10559">
    <property type="entry name" value="TRANSCOBALAMIN-1/GASTRIC INTRINSIC FACTOR"/>
    <property type="match status" value="1"/>
</dbReference>
<comment type="caution">
    <text evidence="7">The sequence shown here is derived from an EMBL/GenBank/DDBJ whole genome shotgun (WGS) entry which is preliminary data.</text>
</comment>
<organism evidence="7 8">
    <name type="scientific">Huso huso</name>
    <name type="common">Beluga</name>
    <name type="synonym">Acipenser huso</name>
    <dbReference type="NCBI Taxonomy" id="61971"/>
    <lineage>
        <taxon>Eukaryota</taxon>
        <taxon>Metazoa</taxon>
        <taxon>Chordata</taxon>
        <taxon>Craniata</taxon>
        <taxon>Vertebrata</taxon>
        <taxon>Euteleostomi</taxon>
        <taxon>Actinopterygii</taxon>
        <taxon>Chondrostei</taxon>
        <taxon>Acipenseriformes</taxon>
        <taxon>Acipenseridae</taxon>
        <taxon>Huso</taxon>
    </lineage>
</organism>
<proteinExistence type="inferred from homology"/>
<evidence type="ECO:0000256" key="4">
    <source>
        <dbReference type="ARBA" id="ARBA00022525"/>
    </source>
</evidence>
<evidence type="ECO:0000256" key="6">
    <source>
        <dbReference type="ARBA" id="ARBA00023285"/>
    </source>
</evidence>
<dbReference type="Pfam" id="PF01122">
    <property type="entry name" value="Cobalamin_bind"/>
    <property type="match status" value="1"/>
</dbReference>
<dbReference type="InterPro" id="IPR051588">
    <property type="entry name" value="Cobalamin_Transport"/>
</dbReference>
<keyword evidence="3" id="KW-0171">Cobalt transport</keyword>
<dbReference type="PANTHER" id="PTHR10559:SF15">
    <property type="entry name" value="COBALAMIN BINDING INTRINSIC FACTOR"/>
    <property type="match status" value="1"/>
</dbReference>
<name>A0ABR0YZ07_HUSHU</name>
<keyword evidence="6" id="KW-0170">Cobalt</keyword>
<comment type="similarity">
    <text evidence="2">Belongs to the eukaryotic cobalamin transport proteins family.</text>
</comment>
<evidence type="ECO:0000256" key="5">
    <source>
        <dbReference type="ARBA" id="ARBA00022729"/>
    </source>
</evidence>
<evidence type="ECO:0000256" key="2">
    <source>
        <dbReference type="ARBA" id="ARBA00006449"/>
    </source>
</evidence>
<evidence type="ECO:0000256" key="1">
    <source>
        <dbReference type="ARBA" id="ARBA00004613"/>
    </source>
</evidence>